<dbReference type="SMART" id="SM00028">
    <property type="entry name" value="TPR"/>
    <property type="match status" value="2"/>
</dbReference>
<dbReference type="Pfam" id="PF14559">
    <property type="entry name" value="TPR_19"/>
    <property type="match status" value="1"/>
</dbReference>
<feature type="compositionally biased region" description="Gly residues" evidence="3">
    <location>
        <begin position="35"/>
        <end position="46"/>
    </location>
</feature>
<dbReference type="PANTHER" id="PTHR22904">
    <property type="entry name" value="TPR REPEAT CONTAINING PROTEIN"/>
    <property type="match status" value="1"/>
</dbReference>
<dbReference type="InterPro" id="IPR011990">
    <property type="entry name" value="TPR-like_helical_dom_sf"/>
</dbReference>
<protein>
    <submittedName>
        <fullName evidence="4">Uncharacterized protein</fullName>
    </submittedName>
</protein>
<name>A0A6A0H0Y3_HYAAZ</name>
<comment type="caution">
    <text evidence="4">The sequence shown here is derived from an EMBL/GenBank/DDBJ whole genome shotgun (WGS) entry which is preliminary data.</text>
</comment>
<dbReference type="EMBL" id="JQDR03009456">
    <property type="protein sequence ID" value="KAA0195646.1"/>
    <property type="molecule type" value="Genomic_DNA"/>
</dbReference>
<feature type="region of interest" description="Disordered" evidence="3">
    <location>
        <begin position="1"/>
        <end position="46"/>
    </location>
</feature>
<reference evidence="4" key="2">
    <citation type="journal article" date="2018" name="Environ. Sci. Technol.">
        <title>The Toxicogenome of Hyalella azteca: A Model for Sediment Ecotoxicology and Evolutionary Toxicology.</title>
        <authorList>
            <person name="Poynton H.C."/>
            <person name="Hasenbein S."/>
            <person name="Benoit J.B."/>
            <person name="Sepulveda M.S."/>
            <person name="Poelchau M.F."/>
            <person name="Hughes D.S.T."/>
            <person name="Murali S.C."/>
            <person name="Chen S."/>
            <person name="Glastad K.M."/>
            <person name="Goodisman M.A.D."/>
            <person name="Werren J.H."/>
            <person name="Vineis J.H."/>
            <person name="Bowen J.L."/>
            <person name="Friedrich M."/>
            <person name="Jones J."/>
            <person name="Robertson H.M."/>
            <person name="Feyereisen R."/>
            <person name="Mechler-Hickson A."/>
            <person name="Mathers N."/>
            <person name="Lee C.E."/>
            <person name="Colbourne J.K."/>
            <person name="Biales A."/>
            <person name="Johnston J.S."/>
            <person name="Wellborn G.A."/>
            <person name="Rosendale A.J."/>
            <person name="Cridge A.G."/>
            <person name="Munoz-Torres M.C."/>
            <person name="Bain P.A."/>
            <person name="Manny A.R."/>
            <person name="Major K.M."/>
            <person name="Lambert F.N."/>
            <person name="Vulpe C.D."/>
            <person name="Tuck P."/>
            <person name="Blalock B.J."/>
            <person name="Lin Y.Y."/>
            <person name="Smith M.E."/>
            <person name="Ochoa-Acuna H."/>
            <person name="Chen M.M."/>
            <person name="Childers C.P."/>
            <person name="Qu J."/>
            <person name="Dugan S."/>
            <person name="Lee S.L."/>
            <person name="Chao H."/>
            <person name="Dinh H."/>
            <person name="Han Y."/>
            <person name="Doddapaneni H."/>
            <person name="Worley K.C."/>
            <person name="Muzny D.M."/>
            <person name="Gibbs R.A."/>
            <person name="Richards S."/>
        </authorList>
    </citation>
    <scope>NUCLEOTIDE SEQUENCE</scope>
    <source>
        <strain evidence="4">HAZT.00-mixed</strain>
        <tissue evidence="4">Whole organism</tissue>
    </source>
</reference>
<dbReference type="GO" id="GO:0051879">
    <property type="term" value="F:Hsp90 protein binding"/>
    <property type="evidence" value="ECO:0007669"/>
    <property type="project" value="TreeGrafter"/>
</dbReference>
<keyword evidence="1" id="KW-0677">Repeat</keyword>
<reference evidence="4" key="1">
    <citation type="submission" date="2014-08" db="EMBL/GenBank/DDBJ databases">
        <authorList>
            <person name="Murali S."/>
            <person name="Richards S."/>
            <person name="Bandaranaike D."/>
            <person name="Bellair M."/>
            <person name="Blankenburg K."/>
            <person name="Chao H."/>
            <person name="Dinh H."/>
            <person name="Doddapaneni H."/>
            <person name="Dugan-Rocha S."/>
            <person name="Elkadiri S."/>
            <person name="Gnanaolivu R."/>
            <person name="Hughes D."/>
            <person name="Lee S."/>
            <person name="Li M."/>
            <person name="Ming W."/>
            <person name="Munidasa M."/>
            <person name="Muniz J."/>
            <person name="Nguyen L."/>
            <person name="Osuji N."/>
            <person name="Pu L.-L."/>
            <person name="Puazo M."/>
            <person name="Skinner E."/>
            <person name="Qu C."/>
            <person name="Quiroz J."/>
            <person name="Raj R."/>
            <person name="Weissenberger G."/>
            <person name="Xin Y."/>
            <person name="Zou X."/>
            <person name="Han Y."/>
            <person name="Worley K."/>
            <person name="Muzny D."/>
            <person name="Gibbs R."/>
        </authorList>
    </citation>
    <scope>NUCLEOTIDE SEQUENCE</scope>
    <source>
        <strain evidence="4">HAZT.00-mixed</strain>
        <tissue evidence="4">Whole organism</tissue>
    </source>
</reference>
<feature type="compositionally biased region" description="Basic residues" evidence="3">
    <location>
        <begin position="1"/>
        <end position="11"/>
    </location>
</feature>
<evidence type="ECO:0000256" key="3">
    <source>
        <dbReference type="SAM" id="MobiDB-lite"/>
    </source>
</evidence>
<proteinExistence type="predicted"/>
<dbReference type="PANTHER" id="PTHR22904:SF523">
    <property type="entry name" value="STRESS-INDUCED-PHOSPHOPROTEIN 1"/>
    <property type="match status" value="1"/>
</dbReference>
<organism evidence="4">
    <name type="scientific">Hyalella azteca</name>
    <name type="common">Amphipod</name>
    <dbReference type="NCBI Taxonomy" id="294128"/>
    <lineage>
        <taxon>Eukaryota</taxon>
        <taxon>Metazoa</taxon>
        <taxon>Ecdysozoa</taxon>
        <taxon>Arthropoda</taxon>
        <taxon>Crustacea</taxon>
        <taxon>Multicrustacea</taxon>
        <taxon>Malacostraca</taxon>
        <taxon>Eumalacostraca</taxon>
        <taxon>Peracarida</taxon>
        <taxon>Amphipoda</taxon>
        <taxon>Senticaudata</taxon>
        <taxon>Talitrida</taxon>
        <taxon>Talitroidea</taxon>
        <taxon>Hyalellidae</taxon>
        <taxon>Hyalella</taxon>
    </lineage>
</organism>
<reference evidence="4" key="3">
    <citation type="submission" date="2019-06" db="EMBL/GenBank/DDBJ databases">
        <authorList>
            <person name="Poynton C."/>
            <person name="Hasenbein S."/>
            <person name="Benoit J.B."/>
            <person name="Sepulveda M.S."/>
            <person name="Poelchau M.F."/>
            <person name="Murali S.C."/>
            <person name="Chen S."/>
            <person name="Glastad K.M."/>
            <person name="Werren J.H."/>
            <person name="Vineis J.H."/>
            <person name="Bowen J.L."/>
            <person name="Friedrich M."/>
            <person name="Jones J."/>
            <person name="Robertson H.M."/>
            <person name="Feyereisen R."/>
            <person name="Mechler-Hickson A."/>
            <person name="Mathers N."/>
            <person name="Lee C.E."/>
            <person name="Colbourne J.K."/>
            <person name="Biales A."/>
            <person name="Johnston J.S."/>
            <person name="Wellborn G.A."/>
            <person name="Rosendale A.J."/>
            <person name="Cridge A.G."/>
            <person name="Munoz-Torres M.C."/>
            <person name="Bain P.A."/>
            <person name="Manny A.R."/>
            <person name="Major K.M."/>
            <person name="Lambert F.N."/>
            <person name="Vulpe C.D."/>
            <person name="Tuck P."/>
            <person name="Blalock B.J."/>
            <person name="Lin Y.-Y."/>
            <person name="Smith M.E."/>
            <person name="Ochoa-Acuna H."/>
            <person name="Chen M.-J.M."/>
            <person name="Childers C.P."/>
            <person name="Qu J."/>
            <person name="Dugan S."/>
            <person name="Lee S.L."/>
            <person name="Chao H."/>
            <person name="Dinh H."/>
            <person name="Han Y."/>
            <person name="Doddapaneni H."/>
            <person name="Worley K.C."/>
            <person name="Muzny D.M."/>
            <person name="Gibbs R.A."/>
            <person name="Richards S."/>
        </authorList>
    </citation>
    <scope>NUCLEOTIDE SEQUENCE</scope>
    <source>
        <strain evidence="4">HAZT.00-mixed</strain>
        <tissue evidence="4">Whole organism</tissue>
    </source>
</reference>
<dbReference type="OrthoDB" id="626167at2759"/>
<feature type="compositionally biased region" description="Basic and acidic residues" evidence="3">
    <location>
        <begin position="20"/>
        <end position="31"/>
    </location>
</feature>
<dbReference type="Gene3D" id="1.25.40.10">
    <property type="entry name" value="Tetratricopeptide repeat domain"/>
    <property type="match status" value="1"/>
</dbReference>
<dbReference type="SUPFAM" id="SSF48452">
    <property type="entry name" value="TPR-like"/>
    <property type="match status" value="1"/>
</dbReference>
<dbReference type="Proteomes" id="UP000711488">
    <property type="component" value="Unassembled WGS sequence"/>
</dbReference>
<evidence type="ECO:0000256" key="1">
    <source>
        <dbReference type="ARBA" id="ARBA00022737"/>
    </source>
</evidence>
<keyword evidence="2" id="KW-0802">TPR repeat</keyword>
<sequence length="182" mass="18689">MERLEMRKKKLLSGSGKSLQKLDLDGSETERNVGASGGNGASGSGLVQGGGGQLGNNFISNSGNCNNNNNNASSSATSSGACSSSNAAGNSGGNCNKNVSGVAASSKALFLEKVHESTAACQAGDFDTAVALYTEAIALDPQNHILYSNRSAAHIKLQQFQKALQDATKARDLNPKWPKVSP</sequence>
<accession>A0A6A0H0Y3</accession>
<gene>
    <name evidence="4" type="ORF">HAZT_HAZT005805</name>
</gene>
<evidence type="ECO:0000256" key="2">
    <source>
        <dbReference type="ARBA" id="ARBA00022803"/>
    </source>
</evidence>
<dbReference type="AlphaFoldDB" id="A0A6A0H0Y3"/>
<evidence type="ECO:0000313" key="4">
    <source>
        <dbReference type="EMBL" id="KAA0195646.1"/>
    </source>
</evidence>
<dbReference type="InterPro" id="IPR019734">
    <property type="entry name" value="TPR_rpt"/>
</dbReference>